<organism evidence="1 2">
    <name type="scientific">Parascaris univalens</name>
    <name type="common">Nematode worm</name>
    <dbReference type="NCBI Taxonomy" id="6257"/>
    <lineage>
        <taxon>Eukaryota</taxon>
        <taxon>Metazoa</taxon>
        <taxon>Ecdysozoa</taxon>
        <taxon>Nematoda</taxon>
        <taxon>Chromadorea</taxon>
        <taxon>Rhabditida</taxon>
        <taxon>Spirurina</taxon>
        <taxon>Ascaridomorpha</taxon>
        <taxon>Ascaridoidea</taxon>
        <taxon>Ascarididae</taxon>
        <taxon>Parascaris</taxon>
    </lineage>
</organism>
<dbReference type="WBParaSite" id="PgE116_g001_t05">
    <property type="protein sequence ID" value="PgE116_g001_t05"/>
    <property type="gene ID" value="PgE116_g001"/>
</dbReference>
<evidence type="ECO:0000313" key="1">
    <source>
        <dbReference type="Proteomes" id="UP000887569"/>
    </source>
</evidence>
<accession>A0A915A0M3</accession>
<evidence type="ECO:0000313" key="2">
    <source>
        <dbReference type="WBParaSite" id="PgE116_g001_t05"/>
    </source>
</evidence>
<dbReference type="AlphaFoldDB" id="A0A915A0M3"/>
<reference evidence="2" key="1">
    <citation type="submission" date="2022-11" db="UniProtKB">
        <authorList>
            <consortium name="WormBaseParasite"/>
        </authorList>
    </citation>
    <scope>IDENTIFICATION</scope>
</reference>
<keyword evidence="1" id="KW-1185">Reference proteome</keyword>
<dbReference type="Proteomes" id="UP000887569">
    <property type="component" value="Unplaced"/>
</dbReference>
<protein>
    <submittedName>
        <fullName evidence="2">Uncharacterized protein</fullName>
    </submittedName>
</protein>
<proteinExistence type="predicted"/>
<sequence length="75" mass="8699">VIEFLPFETIFHSYFTKNLDMTLDLVKSTRIRKPAVIHIFFGVLFNGNCGEVLPYISNLFDSPPRSVYYCISEAY</sequence>
<name>A0A915A0M3_PARUN</name>